<dbReference type="GO" id="GO:0005666">
    <property type="term" value="C:RNA polymerase III complex"/>
    <property type="evidence" value="ECO:0007669"/>
    <property type="project" value="TreeGrafter"/>
</dbReference>
<evidence type="ECO:0000313" key="5">
    <source>
        <dbReference type="EMBL" id="SCM00273.1"/>
    </source>
</evidence>
<dbReference type="AlphaFoldDB" id="A0A1C6XAK6"/>
<dbReference type="GO" id="GO:0005736">
    <property type="term" value="C:RNA polymerase I complex"/>
    <property type="evidence" value="ECO:0007669"/>
    <property type="project" value="TreeGrafter"/>
</dbReference>
<dbReference type="SMART" id="SM00662">
    <property type="entry name" value="RPOLD"/>
    <property type="match status" value="1"/>
</dbReference>
<reference evidence="7 8" key="1">
    <citation type="submission" date="2016-08" db="EMBL/GenBank/DDBJ databases">
        <authorList>
            <consortium name="Pathogen Informatics"/>
        </authorList>
    </citation>
    <scope>NUCLEOTIDE SEQUENCE [LARGE SCALE GENOMIC DNA]</scope>
    <source>
        <strain evidence="5 8">AJ</strain>
        <strain evidence="6 7">CB</strain>
    </source>
</reference>
<dbReference type="EC" id="2.7.7.6" evidence="5"/>
<comment type="similarity">
    <text evidence="3">Belongs to the archaeal Rpo3/eukaryotic RPB3 RNA polymerase subunit family.</text>
</comment>
<feature type="domain" description="DNA-directed RNA polymerase RpoA/D/Rpb3-type" evidence="4">
    <location>
        <begin position="59"/>
        <end position="329"/>
    </location>
</feature>
<evidence type="ECO:0000313" key="8">
    <source>
        <dbReference type="Proteomes" id="UP000507163"/>
    </source>
</evidence>
<gene>
    <name evidence="5" type="primary">RPC40</name>
    <name evidence="5" type="ORF">PCHAJ_000119400</name>
    <name evidence="6" type="ORF">PCHCB_000118800</name>
</gene>
<accession>A0A1C6XAK6</accession>
<keyword evidence="2" id="KW-0804">Transcription</keyword>
<dbReference type="SUPFAM" id="SSF55257">
    <property type="entry name" value="RBP11-like subunits of RNA polymerase"/>
    <property type="match status" value="1"/>
</dbReference>
<dbReference type="NCBIfam" id="NF001988">
    <property type="entry name" value="PRK00783.1"/>
    <property type="match status" value="1"/>
</dbReference>
<evidence type="ECO:0000256" key="2">
    <source>
        <dbReference type="ARBA" id="ARBA00023163"/>
    </source>
</evidence>
<dbReference type="InterPro" id="IPR036603">
    <property type="entry name" value="RBP11-like"/>
</dbReference>
<dbReference type="PANTHER" id="PTHR11800:SF13">
    <property type="entry name" value="DNA-DIRECTED RNA POLYMERASES I AND III SUBUNIT RPAC1"/>
    <property type="match status" value="1"/>
</dbReference>
<dbReference type="InterPro" id="IPR011262">
    <property type="entry name" value="DNA-dir_RNA_pol_insert"/>
</dbReference>
<dbReference type="GO" id="GO:0046983">
    <property type="term" value="F:protein dimerization activity"/>
    <property type="evidence" value="ECO:0007669"/>
    <property type="project" value="InterPro"/>
</dbReference>
<proteinExistence type="inferred from homology"/>
<dbReference type="Pfam" id="PF01000">
    <property type="entry name" value="RNA_pol_A_bac"/>
    <property type="match status" value="1"/>
</dbReference>
<dbReference type="GO" id="GO:0006351">
    <property type="term" value="P:DNA-templated transcription"/>
    <property type="evidence" value="ECO:0007669"/>
    <property type="project" value="InterPro"/>
</dbReference>
<dbReference type="Gene3D" id="2.170.120.12">
    <property type="entry name" value="DNA-directed RNA polymerase, insert domain"/>
    <property type="match status" value="1"/>
</dbReference>
<dbReference type="GO" id="GO:0003899">
    <property type="term" value="F:DNA-directed RNA polymerase activity"/>
    <property type="evidence" value="ECO:0007669"/>
    <property type="project" value="UniProtKB-EC"/>
</dbReference>
<organism evidence="5 8">
    <name type="scientific">Plasmodium chabaudi chabaudi</name>
    <dbReference type="NCBI Taxonomy" id="31271"/>
    <lineage>
        <taxon>Eukaryota</taxon>
        <taxon>Sar</taxon>
        <taxon>Alveolata</taxon>
        <taxon>Apicomplexa</taxon>
        <taxon>Aconoidasida</taxon>
        <taxon>Haemosporida</taxon>
        <taxon>Plasmodiidae</taxon>
        <taxon>Plasmodium</taxon>
        <taxon>Plasmodium (Vinckeia)</taxon>
    </lineage>
</organism>
<keyword evidence="1 5" id="KW-0240">DNA-directed RNA polymerase</keyword>
<dbReference type="PANTHER" id="PTHR11800">
    <property type="entry name" value="DNA-DIRECTED RNA POLYMERASE"/>
    <property type="match status" value="1"/>
</dbReference>
<dbReference type="EMBL" id="LT608159">
    <property type="protein sequence ID" value="SCM01548.1"/>
    <property type="molecule type" value="Genomic_DNA"/>
</dbReference>
<evidence type="ECO:0000259" key="4">
    <source>
        <dbReference type="SMART" id="SM00662"/>
    </source>
</evidence>
<dbReference type="InterPro" id="IPR011263">
    <property type="entry name" value="DNA-dir_RNA_pol_RpoA/D/Rpb3"/>
</dbReference>
<dbReference type="InterPro" id="IPR022842">
    <property type="entry name" value="RNAP_Rpo3/Rpb3/RPAC1"/>
</dbReference>
<dbReference type="Proteomes" id="UP000507163">
    <property type="component" value="Chromosome 7"/>
</dbReference>
<dbReference type="InterPro" id="IPR033901">
    <property type="entry name" value="RNAPI/III_AC40"/>
</dbReference>
<keyword evidence="5" id="KW-0548">Nucleotidyltransferase</keyword>
<evidence type="ECO:0000313" key="7">
    <source>
        <dbReference type="Proteomes" id="UP000195489"/>
    </source>
</evidence>
<dbReference type="SUPFAM" id="SSF56553">
    <property type="entry name" value="Insert subdomain of RNA polymerase alpha subunit"/>
    <property type="match status" value="1"/>
</dbReference>
<dbReference type="Gene3D" id="3.30.1360.10">
    <property type="entry name" value="RNA polymerase, RBP11-like subunit"/>
    <property type="match status" value="1"/>
</dbReference>
<name>A0A1C6XAK6_PLACU</name>
<dbReference type="Proteomes" id="UP000195489">
    <property type="component" value="Chromosome 7"/>
</dbReference>
<dbReference type="HAMAP" id="MF_00320">
    <property type="entry name" value="RNApol_arch_Rpo3"/>
    <property type="match status" value="1"/>
</dbReference>
<evidence type="ECO:0000256" key="1">
    <source>
        <dbReference type="ARBA" id="ARBA00022478"/>
    </source>
</evidence>
<keyword evidence="5" id="KW-0808">Transferase</keyword>
<dbReference type="EMBL" id="LT608173">
    <property type="protein sequence ID" value="SCM00273.1"/>
    <property type="molecule type" value="Genomic_DNA"/>
</dbReference>
<sequence length="336" mass="38788">MSDIKYKDQFVKMGQEGPRNATTTNFYGSYFLTENENFFDINKFEENLEMKIIKNEENLLILEIKNLNVSIANALRRIMISEVPTIAIEKVNIFQNTGVIADEILCHRLGLIPFKFNADLINFKDTYEKYNNLNCFCFKLHVKCNSINNNKIGNENYQCIYSKDLKWCPLNEEQKIKFENNPPKVVDDNILITKLGSGQEIELICFLEKGIGKTHAKWSPVCTAVYKMFPSFNFDVHDKFTNNEKKDLVNICPKKVFDIEESGNLVAKNPLDCSSCRACIEKYPQKISFQKTKNHFIFTVESTGCFSSADIFKKALNILKEKVINVKEMLEEHTPS</sequence>
<evidence type="ECO:0000256" key="3">
    <source>
        <dbReference type="ARBA" id="ARBA00025804"/>
    </source>
</evidence>
<protein>
    <submittedName>
        <fullName evidence="5">DNA-directed RNA polymerases I and III subunit RPAC1, putative</fullName>
        <ecNumber evidence="5">2.7.7.6</ecNumber>
    </submittedName>
</protein>
<evidence type="ECO:0000313" key="6">
    <source>
        <dbReference type="EMBL" id="SCM01548.1"/>
    </source>
</evidence>
<dbReference type="CDD" id="cd07032">
    <property type="entry name" value="RNAP_I_II_AC40"/>
    <property type="match status" value="1"/>
</dbReference>
<dbReference type="Pfam" id="PF01193">
    <property type="entry name" value="RNA_pol_L"/>
    <property type="match status" value="1"/>
</dbReference>
<dbReference type="InterPro" id="IPR050518">
    <property type="entry name" value="Rpo3/RPB3_RNA_Pol_subunit"/>
</dbReference>
<dbReference type="InterPro" id="IPR036643">
    <property type="entry name" value="RNApol_insert_sf"/>
</dbReference>